<dbReference type="InterPro" id="IPR029058">
    <property type="entry name" value="AB_hydrolase_fold"/>
</dbReference>
<evidence type="ECO:0000256" key="2">
    <source>
        <dbReference type="ARBA" id="ARBA00022487"/>
    </source>
</evidence>
<feature type="active site" evidence="6">
    <location>
        <position position="346"/>
    </location>
</feature>
<comment type="function">
    <text evidence="5">Demethylates proteins that have been reversibly carboxymethylated.</text>
</comment>
<dbReference type="GO" id="GO:0051723">
    <property type="term" value="F:protein methylesterase activity"/>
    <property type="evidence" value="ECO:0007669"/>
    <property type="project" value="UniProtKB-EC"/>
</dbReference>
<reference evidence="9" key="2">
    <citation type="submission" date="2022-10" db="EMBL/GenBank/DDBJ databases">
        <authorList>
            <consortium name="ENA_rothamsted_submissions"/>
            <consortium name="culmorum"/>
            <person name="King R."/>
        </authorList>
    </citation>
    <scope>NUCLEOTIDE SEQUENCE</scope>
</reference>
<evidence type="ECO:0000256" key="6">
    <source>
        <dbReference type="PIRSR" id="PIRSR022950-1"/>
    </source>
</evidence>
<evidence type="ECO:0000259" key="8">
    <source>
        <dbReference type="Pfam" id="PF12697"/>
    </source>
</evidence>
<name>A0A9N9RTT0_9DIPT</name>
<evidence type="ECO:0000313" key="10">
    <source>
        <dbReference type="Proteomes" id="UP001153620"/>
    </source>
</evidence>
<feature type="active site" evidence="6">
    <location>
        <position position="147"/>
    </location>
</feature>
<feature type="domain" description="AB hydrolase-1" evidence="8">
    <location>
        <begin position="69"/>
        <end position="357"/>
    </location>
</feature>
<dbReference type="InterPro" id="IPR000073">
    <property type="entry name" value="AB_hydrolase_1"/>
</dbReference>
<evidence type="ECO:0000313" key="9">
    <source>
        <dbReference type="EMBL" id="CAG9804752.1"/>
    </source>
</evidence>
<dbReference type="InterPro" id="IPR016812">
    <property type="entry name" value="PPase_methylesterase_euk"/>
</dbReference>
<evidence type="ECO:0000256" key="4">
    <source>
        <dbReference type="ARBA" id="ARBA00049203"/>
    </source>
</evidence>
<comment type="similarity">
    <text evidence="1 5">Belongs to the AB hydrolase superfamily.</text>
</comment>
<keyword evidence="10" id="KW-1185">Reference proteome</keyword>
<dbReference type="Proteomes" id="UP001153620">
    <property type="component" value="Chromosome 2"/>
</dbReference>
<gene>
    <name evidence="9" type="ORF">CHIRRI_LOCUS7631</name>
</gene>
<dbReference type="OrthoDB" id="194865at2759"/>
<keyword evidence="3 5" id="KW-0378">Hydrolase</keyword>
<dbReference type="EMBL" id="OU895878">
    <property type="protein sequence ID" value="CAG9804752.1"/>
    <property type="molecule type" value="Genomic_DNA"/>
</dbReference>
<evidence type="ECO:0000256" key="5">
    <source>
        <dbReference type="PIRNR" id="PIRNR022950"/>
    </source>
</evidence>
<evidence type="ECO:0000256" key="1">
    <source>
        <dbReference type="ARBA" id="ARBA00008645"/>
    </source>
</evidence>
<dbReference type="Gene3D" id="3.40.50.1820">
    <property type="entry name" value="alpha/beta hydrolase"/>
    <property type="match status" value="1"/>
</dbReference>
<dbReference type="PANTHER" id="PTHR14189:SF0">
    <property type="entry name" value="PROTEIN PHOSPHATASE METHYLESTERASE 1"/>
    <property type="match status" value="1"/>
</dbReference>
<dbReference type="Pfam" id="PF12697">
    <property type="entry name" value="Abhydrolase_6"/>
    <property type="match status" value="1"/>
</dbReference>
<reference evidence="9" key="1">
    <citation type="submission" date="2022-01" db="EMBL/GenBank/DDBJ databases">
        <authorList>
            <person name="King R."/>
        </authorList>
    </citation>
    <scope>NUCLEOTIDE SEQUENCE</scope>
</reference>
<feature type="region of interest" description="Disordered" evidence="7">
    <location>
        <begin position="243"/>
        <end position="274"/>
    </location>
</feature>
<dbReference type="AlphaFoldDB" id="A0A9N9RTT0"/>
<organism evidence="9 10">
    <name type="scientific">Chironomus riparius</name>
    <dbReference type="NCBI Taxonomy" id="315576"/>
    <lineage>
        <taxon>Eukaryota</taxon>
        <taxon>Metazoa</taxon>
        <taxon>Ecdysozoa</taxon>
        <taxon>Arthropoda</taxon>
        <taxon>Hexapoda</taxon>
        <taxon>Insecta</taxon>
        <taxon>Pterygota</taxon>
        <taxon>Neoptera</taxon>
        <taxon>Endopterygota</taxon>
        <taxon>Diptera</taxon>
        <taxon>Nematocera</taxon>
        <taxon>Chironomoidea</taxon>
        <taxon>Chironomidae</taxon>
        <taxon>Chironominae</taxon>
        <taxon>Chironomus</taxon>
    </lineage>
</organism>
<sequence length="383" mass="42796">MSNLQKNLLKSKLPPMIPRPAKNHPGRQKDYTPTIWNDYFHDYVDVAVDCGSFRVYRSKPAEIEESPVLVLLHGGGFSALSWAVFSTEITSLIHIQCLAIDFRGHGDTKTDDDDDLSAPTMANDIAAVINKLYEDKAPKNILIMGHSMGGAIAVHIADLNLLPYLVGIIVIDVVEGTALESLQSMQSFLRSRPTNFKSIQNAIEWCVRSGQIRNIESAKVSMPGQIINNETNTLAASELPLSEDFDTTPTSLNPLSIPENEDEEEEGPKFQVPLPSVNPKKYSWRIDLSRTEKYWKGWFEDLSNKFLNTQIPKLLILAGIDNLDKTLQIGQMQGRFQLQVLARTGHAVHEDQPHHVAETLGSYLTRNKFAEAKSEFSPVMPQC</sequence>
<evidence type="ECO:0000256" key="7">
    <source>
        <dbReference type="SAM" id="MobiDB-lite"/>
    </source>
</evidence>
<protein>
    <recommendedName>
        <fullName evidence="5">Protein phosphatase methylesterase 1</fullName>
        <shortName evidence="5">PME-1</shortName>
        <ecNumber evidence="5">3.1.1.-</ecNumber>
    </recommendedName>
</protein>
<accession>A0A9N9RTT0</accession>
<proteinExistence type="inferred from homology"/>
<dbReference type="EC" id="3.1.1.-" evidence="5"/>
<keyword evidence="2 5" id="KW-0719">Serine esterase</keyword>
<comment type="catalytic activity">
    <reaction evidence="4">
        <text>[phosphatase 2A protein]-C-terminal L-leucine methyl ester + H2O = [phosphatase 2A protein]-C-terminal L-leucine + methanol + H(+)</text>
        <dbReference type="Rhea" id="RHEA:48548"/>
        <dbReference type="Rhea" id="RHEA-COMP:12134"/>
        <dbReference type="Rhea" id="RHEA-COMP:12135"/>
        <dbReference type="ChEBI" id="CHEBI:15377"/>
        <dbReference type="ChEBI" id="CHEBI:15378"/>
        <dbReference type="ChEBI" id="CHEBI:17790"/>
        <dbReference type="ChEBI" id="CHEBI:90516"/>
        <dbReference type="ChEBI" id="CHEBI:90517"/>
        <dbReference type="EC" id="3.1.1.89"/>
    </reaction>
</comment>
<feature type="active site" evidence="6">
    <location>
        <position position="172"/>
    </location>
</feature>
<evidence type="ECO:0000256" key="3">
    <source>
        <dbReference type="ARBA" id="ARBA00022801"/>
    </source>
</evidence>
<dbReference type="PIRSF" id="PIRSF022950">
    <property type="entry name" value="PPase_methylesterase_euk"/>
    <property type="match status" value="1"/>
</dbReference>
<dbReference type="SUPFAM" id="SSF53474">
    <property type="entry name" value="alpha/beta-Hydrolases"/>
    <property type="match status" value="1"/>
</dbReference>
<dbReference type="PANTHER" id="PTHR14189">
    <property type="entry name" value="PROTEIN PHOSPHATASE METHYLESTERASE-1 RELATED"/>
    <property type="match status" value="1"/>
</dbReference>